<dbReference type="PROSITE" id="PS50405">
    <property type="entry name" value="GST_CTER"/>
    <property type="match status" value="1"/>
</dbReference>
<dbReference type="SUPFAM" id="SSF47616">
    <property type="entry name" value="GST C-terminal domain-like"/>
    <property type="match status" value="1"/>
</dbReference>
<organism evidence="3 4">
    <name type="scientific">Sphingomonas parva</name>
    <dbReference type="NCBI Taxonomy" id="2555898"/>
    <lineage>
        <taxon>Bacteria</taxon>
        <taxon>Pseudomonadati</taxon>
        <taxon>Pseudomonadota</taxon>
        <taxon>Alphaproteobacteria</taxon>
        <taxon>Sphingomonadales</taxon>
        <taxon>Sphingomonadaceae</taxon>
        <taxon>Sphingomonas</taxon>
    </lineage>
</organism>
<feature type="domain" description="GST N-terminal" evidence="1">
    <location>
        <begin position="1"/>
        <end position="78"/>
    </location>
</feature>
<dbReference type="Pfam" id="PF13409">
    <property type="entry name" value="GST_N_2"/>
    <property type="match status" value="1"/>
</dbReference>
<dbReference type="AlphaFoldDB" id="A0A4Y8ZV00"/>
<protein>
    <submittedName>
        <fullName evidence="3">Glutathione S-transferase family protein</fullName>
    </submittedName>
</protein>
<name>A0A4Y8ZV00_9SPHN</name>
<dbReference type="Gene3D" id="3.40.30.10">
    <property type="entry name" value="Glutaredoxin"/>
    <property type="match status" value="1"/>
</dbReference>
<dbReference type="RefSeq" id="WP_135083633.1">
    <property type="nucleotide sequence ID" value="NZ_SPDV01000003.1"/>
</dbReference>
<dbReference type="InterPro" id="IPR036249">
    <property type="entry name" value="Thioredoxin-like_sf"/>
</dbReference>
<gene>
    <name evidence="3" type="ORF">E2493_03210</name>
</gene>
<dbReference type="GO" id="GO:0016740">
    <property type="term" value="F:transferase activity"/>
    <property type="evidence" value="ECO:0007669"/>
    <property type="project" value="UniProtKB-KW"/>
</dbReference>
<evidence type="ECO:0000259" key="2">
    <source>
        <dbReference type="PROSITE" id="PS50405"/>
    </source>
</evidence>
<sequence length="222" mass="24196">MLKLVSHPLCPYVQRAAIVAAEKSIPLERVTIDLANRPDWFLRASPNGKVPLLLVDGAVLFESAVIAEYLDDISEGSLLPADPLRRAGHRAWIEFASATLADIGALYSAVDEASFEAVRLALIARFQRVDRIVAGPWFSGGTFSLVDAAFAPVFRYLDAFETLAALRLADALTRVSSWRCGLRARQSVRQAVAPEFPALLADFLARRNSYLSGLIGRTARAA</sequence>
<dbReference type="InterPro" id="IPR050983">
    <property type="entry name" value="GST_Omega/HSP26"/>
</dbReference>
<dbReference type="PANTHER" id="PTHR43968:SF6">
    <property type="entry name" value="GLUTATHIONE S-TRANSFERASE OMEGA"/>
    <property type="match status" value="1"/>
</dbReference>
<dbReference type="Gene3D" id="1.20.1050.10">
    <property type="match status" value="1"/>
</dbReference>
<feature type="domain" description="GST C-terminal" evidence="2">
    <location>
        <begin position="82"/>
        <end position="211"/>
    </location>
</feature>
<dbReference type="InterPro" id="IPR040079">
    <property type="entry name" value="Glutathione_S-Trfase"/>
</dbReference>
<comment type="caution">
    <text evidence="3">The sequence shown here is derived from an EMBL/GenBank/DDBJ whole genome shotgun (WGS) entry which is preliminary data.</text>
</comment>
<keyword evidence="4" id="KW-1185">Reference proteome</keyword>
<reference evidence="3 4" key="1">
    <citation type="submission" date="2019-03" db="EMBL/GenBank/DDBJ databases">
        <title>Genome sequence of Sphingomonas sp. 17J27-24.</title>
        <authorList>
            <person name="Kim M."/>
            <person name="Maeng S."/>
            <person name="Sathiyaraj S."/>
        </authorList>
    </citation>
    <scope>NUCLEOTIDE SEQUENCE [LARGE SCALE GENOMIC DNA]</scope>
    <source>
        <strain evidence="3 4">17J27-24</strain>
    </source>
</reference>
<accession>A0A4Y8ZV00</accession>
<dbReference type="SUPFAM" id="SSF52833">
    <property type="entry name" value="Thioredoxin-like"/>
    <property type="match status" value="1"/>
</dbReference>
<dbReference type="CDD" id="cd00299">
    <property type="entry name" value="GST_C_family"/>
    <property type="match status" value="1"/>
</dbReference>
<evidence type="ECO:0000313" key="4">
    <source>
        <dbReference type="Proteomes" id="UP000298213"/>
    </source>
</evidence>
<proteinExistence type="predicted"/>
<dbReference type="GO" id="GO:0005737">
    <property type="term" value="C:cytoplasm"/>
    <property type="evidence" value="ECO:0007669"/>
    <property type="project" value="TreeGrafter"/>
</dbReference>
<dbReference type="PANTHER" id="PTHR43968">
    <property type="match status" value="1"/>
</dbReference>
<dbReference type="InterPro" id="IPR004045">
    <property type="entry name" value="Glutathione_S-Trfase_N"/>
</dbReference>
<evidence type="ECO:0000313" key="3">
    <source>
        <dbReference type="EMBL" id="TFI59851.1"/>
    </source>
</evidence>
<dbReference type="EMBL" id="SPDV01000003">
    <property type="protein sequence ID" value="TFI59851.1"/>
    <property type="molecule type" value="Genomic_DNA"/>
</dbReference>
<dbReference type="Proteomes" id="UP000298213">
    <property type="component" value="Unassembled WGS sequence"/>
</dbReference>
<keyword evidence="3" id="KW-0808">Transferase</keyword>
<dbReference type="InterPro" id="IPR010987">
    <property type="entry name" value="Glutathione-S-Trfase_C-like"/>
</dbReference>
<dbReference type="SFLD" id="SFLDS00019">
    <property type="entry name" value="Glutathione_Transferase_(cytos"/>
    <property type="match status" value="1"/>
</dbReference>
<dbReference type="PROSITE" id="PS50404">
    <property type="entry name" value="GST_NTER"/>
    <property type="match status" value="1"/>
</dbReference>
<dbReference type="OrthoDB" id="5293590at2"/>
<dbReference type="SFLD" id="SFLDG00358">
    <property type="entry name" value="Main_(cytGST)"/>
    <property type="match status" value="1"/>
</dbReference>
<dbReference type="InterPro" id="IPR036282">
    <property type="entry name" value="Glutathione-S-Trfase_C_sf"/>
</dbReference>
<evidence type="ECO:0000259" key="1">
    <source>
        <dbReference type="PROSITE" id="PS50404"/>
    </source>
</evidence>